<keyword evidence="9" id="KW-0325">Glycoprotein</keyword>
<evidence type="ECO:0000256" key="10">
    <source>
        <dbReference type="ARBA" id="ARBA00038150"/>
    </source>
</evidence>
<accession>A0A8C4R5Z4</accession>
<keyword evidence="5 11" id="KW-0812">Transmembrane</keyword>
<keyword evidence="13" id="KW-1185">Reference proteome</keyword>
<evidence type="ECO:0000256" key="6">
    <source>
        <dbReference type="ARBA" id="ARBA00022968"/>
    </source>
</evidence>
<organism evidence="12 13">
    <name type="scientific">Eptatretus burgeri</name>
    <name type="common">Inshore hagfish</name>
    <dbReference type="NCBI Taxonomy" id="7764"/>
    <lineage>
        <taxon>Eukaryota</taxon>
        <taxon>Metazoa</taxon>
        <taxon>Chordata</taxon>
        <taxon>Craniata</taxon>
        <taxon>Vertebrata</taxon>
        <taxon>Cyclostomata</taxon>
        <taxon>Myxini</taxon>
        <taxon>Myxiniformes</taxon>
        <taxon>Myxinidae</taxon>
        <taxon>Eptatretinae</taxon>
        <taxon>Eptatretus</taxon>
    </lineage>
</organism>
<comment type="pathway">
    <text evidence="2">Protein modification; protein glycosylation.</text>
</comment>
<keyword evidence="7 11" id="KW-1133">Transmembrane helix</keyword>
<dbReference type="PANTHER" id="PTHR19297">
    <property type="entry name" value="GLYCOSYLTRANSFERASE 14 FAMILY MEMBER"/>
    <property type="match status" value="1"/>
</dbReference>
<keyword evidence="3" id="KW-0328">Glycosyltransferase</keyword>
<evidence type="ECO:0000256" key="9">
    <source>
        <dbReference type="ARBA" id="ARBA00023180"/>
    </source>
</evidence>
<evidence type="ECO:0000256" key="11">
    <source>
        <dbReference type="SAM" id="Phobius"/>
    </source>
</evidence>
<evidence type="ECO:0000256" key="7">
    <source>
        <dbReference type="ARBA" id="ARBA00022989"/>
    </source>
</evidence>
<dbReference type="GeneTree" id="ENSGT00940000156849"/>
<comment type="subcellular location">
    <subcellularLocation>
        <location evidence="1">Golgi apparatus membrane</location>
        <topology evidence="1">Single-pass type II membrane protein</topology>
    </subcellularLocation>
</comment>
<evidence type="ECO:0000256" key="8">
    <source>
        <dbReference type="ARBA" id="ARBA00023136"/>
    </source>
</evidence>
<evidence type="ECO:0000256" key="3">
    <source>
        <dbReference type="ARBA" id="ARBA00022676"/>
    </source>
</evidence>
<protein>
    <submittedName>
        <fullName evidence="12">Glucosaminyl (N-acetyl) transferase 2 (I blood group)</fullName>
    </submittedName>
</protein>
<dbReference type="Proteomes" id="UP000694388">
    <property type="component" value="Unplaced"/>
</dbReference>
<keyword evidence="8 11" id="KW-0472">Membrane</keyword>
<dbReference type="OMA" id="QNGKQIN"/>
<evidence type="ECO:0000313" key="13">
    <source>
        <dbReference type="Proteomes" id="UP000694388"/>
    </source>
</evidence>
<comment type="similarity">
    <text evidence="10">Belongs to the glycosyltransferase 14 family.</text>
</comment>
<dbReference type="Pfam" id="PF02485">
    <property type="entry name" value="Branch"/>
    <property type="match status" value="1"/>
</dbReference>
<dbReference type="AlphaFoldDB" id="A0A8C4R5Z4"/>
<reference evidence="12" key="1">
    <citation type="submission" date="2025-05" db="UniProtKB">
        <authorList>
            <consortium name="Ensembl"/>
        </authorList>
    </citation>
    <scope>IDENTIFICATION</scope>
</reference>
<dbReference type="InterPro" id="IPR003406">
    <property type="entry name" value="Glyco_trans_14"/>
</dbReference>
<evidence type="ECO:0000256" key="5">
    <source>
        <dbReference type="ARBA" id="ARBA00022692"/>
    </source>
</evidence>
<evidence type="ECO:0000256" key="4">
    <source>
        <dbReference type="ARBA" id="ARBA00022679"/>
    </source>
</evidence>
<dbReference type="Ensembl" id="ENSEBUT00000025976.1">
    <property type="protein sequence ID" value="ENSEBUP00000025400.1"/>
    <property type="gene ID" value="ENSEBUG00000015659.1"/>
</dbReference>
<proteinExistence type="inferred from homology"/>
<keyword evidence="6" id="KW-0735">Signal-anchor</keyword>
<dbReference type="GO" id="GO:0000139">
    <property type="term" value="C:Golgi membrane"/>
    <property type="evidence" value="ECO:0007669"/>
    <property type="project" value="UniProtKB-SubCell"/>
</dbReference>
<name>A0A8C4R5Z4_EPTBU</name>
<sequence length="467" mass="53612">MQHAQNERCLNSFPASLLLWRPHLVIPQRCSLKCGEPSLHFVFFIFLLSGVICFFVVFLGNQLQEGVIRAPSHWDLQLAECGDYPSEICRALFQQRPLSMRFGKTCQDLYRTDPEPSKLQGSVDCRPYIQKRGYITQPMSEEEKNFPLAFVMTIHKDFSTFEVLLRNIYHPQNIYCVHIDAKSEESFKQQVANLVGCFENVFLVSHSEDVVYAGFSRLQADINCLRDLMAAPTPWNVVLNLCGQDFPLRTNLEIVQLLSSVWWRRNITPGIPQPKRMAYRTNNAYQEHLPEGGRPGQIRMNGRRKGPPPHNLTLFFGSAYYVLTRSFVSFVLSDQRALDLLDWSKDTYSPDEHYWVTLNHLPDAPGSVGSNITWHGNVKLVKWKDQEKRVHNGCGGHYLHNICVYGLGDLPWLINKTHIFANKFEAQTYPLALECMERWHRGRLLDQAVSKGTLPSDNFTVLLGPVL</sequence>
<dbReference type="GO" id="GO:0008375">
    <property type="term" value="F:acetylglucosaminyltransferase activity"/>
    <property type="evidence" value="ECO:0007669"/>
    <property type="project" value="TreeGrafter"/>
</dbReference>
<keyword evidence="4" id="KW-0808">Transferase</keyword>
<evidence type="ECO:0000256" key="1">
    <source>
        <dbReference type="ARBA" id="ARBA00004323"/>
    </source>
</evidence>
<dbReference type="PANTHER" id="PTHR19297:SF178">
    <property type="entry name" value="BETA-1,3-GALACTOSYL-O-GLYCOSYL-GLYCOPROTEIN BETA-1,6-N-ACETYLGLUCOSAMINYLTRANSFERASE 7"/>
    <property type="match status" value="1"/>
</dbReference>
<evidence type="ECO:0000256" key="2">
    <source>
        <dbReference type="ARBA" id="ARBA00004922"/>
    </source>
</evidence>
<evidence type="ECO:0000313" key="12">
    <source>
        <dbReference type="Ensembl" id="ENSEBUP00000025387.1"/>
    </source>
</evidence>
<dbReference type="Ensembl" id="ENSEBUT00000025963.1">
    <property type="protein sequence ID" value="ENSEBUP00000025387.1"/>
    <property type="gene ID" value="ENSEBUG00000015659.1"/>
</dbReference>
<feature type="transmembrane region" description="Helical" evidence="11">
    <location>
        <begin position="39"/>
        <end position="59"/>
    </location>
</feature>